<dbReference type="CDD" id="cd06330">
    <property type="entry name" value="PBP1_As_SBP-like"/>
    <property type="match status" value="1"/>
</dbReference>
<feature type="domain" description="Leucine-binding protein" evidence="5">
    <location>
        <begin position="26"/>
        <end position="365"/>
    </location>
</feature>
<proteinExistence type="inferred from homology"/>
<evidence type="ECO:0000313" key="6">
    <source>
        <dbReference type="EMBL" id="AKZ65395.1"/>
    </source>
</evidence>
<keyword evidence="7" id="KW-1185">Reference proteome</keyword>
<dbReference type="InterPro" id="IPR028082">
    <property type="entry name" value="Peripla_BP_I"/>
</dbReference>
<dbReference type="Proteomes" id="UP000063429">
    <property type="component" value="Chromosome"/>
</dbReference>
<organism evidence="6 7">
    <name type="scientific">Herbaspirillum hiltneri N3</name>
    <dbReference type="NCBI Taxonomy" id="1262470"/>
    <lineage>
        <taxon>Bacteria</taxon>
        <taxon>Pseudomonadati</taxon>
        <taxon>Pseudomonadota</taxon>
        <taxon>Betaproteobacteria</taxon>
        <taxon>Burkholderiales</taxon>
        <taxon>Oxalobacteraceae</taxon>
        <taxon>Herbaspirillum</taxon>
    </lineage>
</organism>
<evidence type="ECO:0000259" key="5">
    <source>
        <dbReference type="Pfam" id="PF13458"/>
    </source>
</evidence>
<evidence type="ECO:0000256" key="3">
    <source>
        <dbReference type="ARBA" id="ARBA00022729"/>
    </source>
</evidence>
<name>A0ABM5V7Y8_9BURK</name>
<dbReference type="InterPro" id="IPR000709">
    <property type="entry name" value="Leu_Ile_Val-bd"/>
</dbReference>
<comment type="similarity">
    <text evidence="1">Belongs to the leucine-binding protein family.</text>
</comment>
<protein>
    <submittedName>
        <fullName evidence="6">ABC transporter substrate-binding protein</fullName>
    </submittedName>
</protein>
<gene>
    <name evidence="6" type="ORF">F506_14570</name>
</gene>
<keyword evidence="4" id="KW-0029">Amino-acid transport</keyword>
<dbReference type="Pfam" id="PF13458">
    <property type="entry name" value="Peripla_BP_6"/>
    <property type="match status" value="1"/>
</dbReference>
<sequence>MTGLAAVLVLGLGLGPADVAAQAGNIRIGEINSYTGVAQSSQAYRNGADLAVAEINAAGGLLGRNLELISRDDSGSPDEAVRHAEALIKTDRVDVLTGSMLSNVALAVARTAASEKKLFVVGDALSDAITLDKGNRYTFRLRPSTYTQAAMLAEAAAKLPARRWAIVAPNYEYGQSAVANFKLLLKERRPDVEFVAEQWPALGKMRAEVVVKALRQARPDAIFNAAFGSDLQQFAEEGSRQGLFAASTVFSMSAGPALGDVLAQYEGTKNWVVLGYPSEQLATPEHQRFREAYLKRFNERPLLQAVFGYSTVMSIVAGIKKAGSVDSEKLVTAMRGLNVETPVGPITFRAHDQQSSMGAFVATLVCKDGRSNMTEWRYLDGARYMPDDAYIKGRRPASAMR</sequence>
<evidence type="ECO:0000256" key="4">
    <source>
        <dbReference type="ARBA" id="ARBA00022970"/>
    </source>
</evidence>
<dbReference type="InterPro" id="IPR051010">
    <property type="entry name" value="BCAA_transport"/>
</dbReference>
<dbReference type="InterPro" id="IPR028081">
    <property type="entry name" value="Leu-bd"/>
</dbReference>
<dbReference type="PRINTS" id="PR00337">
    <property type="entry name" value="LEUILEVALBP"/>
</dbReference>
<dbReference type="Gene3D" id="3.40.50.2300">
    <property type="match status" value="2"/>
</dbReference>
<keyword evidence="3" id="KW-0732">Signal</keyword>
<reference evidence="7" key="1">
    <citation type="journal article" date="2015" name="Genome Announc.">
        <title>Complete Genome Sequence of Herbaspirillum hiltneri N3 (DSM 17495), Isolated from Surface-Sterilized Wheat Roots.</title>
        <authorList>
            <person name="Guizelini D."/>
            <person name="Saizaki P.M."/>
            <person name="Coimbra N.A."/>
            <person name="Weiss V.A."/>
            <person name="Faoro H."/>
            <person name="Sfeir M.Z."/>
            <person name="Baura V.A."/>
            <person name="Monteiro R.A."/>
            <person name="Chubatsu L.S."/>
            <person name="Souza E.M."/>
            <person name="Cruz L.M."/>
            <person name="Pedrosa F.O."/>
            <person name="Raittz R.T."/>
            <person name="Marchaukoski J.N."/>
            <person name="Steffens M.B."/>
        </authorList>
    </citation>
    <scope>NUCLEOTIDE SEQUENCE [LARGE SCALE GENOMIC DNA]</scope>
    <source>
        <strain evidence="7">N3</strain>
    </source>
</reference>
<accession>A0ABM5V7Y8</accession>
<evidence type="ECO:0000313" key="7">
    <source>
        <dbReference type="Proteomes" id="UP000063429"/>
    </source>
</evidence>
<evidence type="ECO:0000256" key="2">
    <source>
        <dbReference type="ARBA" id="ARBA00022448"/>
    </source>
</evidence>
<dbReference type="PANTHER" id="PTHR30483">
    <property type="entry name" value="LEUCINE-SPECIFIC-BINDING PROTEIN"/>
    <property type="match status" value="1"/>
</dbReference>
<evidence type="ECO:0000256" key="1">
    <source>
        <dbReference type="ARBA" id="ARBA00010062"/>
    </source>
</evidence>
<dbReference type="PANTHER" id="PTHR30483:SF37">
    <property type="entry name" value="ABC TRANSPORTER SUBSTRATE-BINDING PROTEIN"/>
    <property type="match status" value="1"/>
</dbReference>
<dbReference type="EMBL" id="CP011409">
    <property type="protein sequence ID" value="AKZ65395.1"/>
    <property type="molecule type" value="Genomic_DNA"/>
</dbReference>
<keyword evidence="2" id="KW-0813">Transport</keyword>
<dbReference type="SUPFAM" id="SSF53822">
    <property type="entry name" value="Periplasmic binding protein-like I"/>
    <property type="match status" value="1"/>
</dbReference>